<dbReference type="SMART" id="SM00129">
    <property type="entry name" value="KISc"/>
    <property type="match status" value="1"/>
</dbReference>
<dbReference type="EMBL" id="CAUYUJ010007035">
    <property type="protein sequence ID" value="CAK0819380.1"/>
    <property type="molecule type" value="Genomic_DNA"/>
</dbReference>
<dbReference type="InterPro" id="IPR027417">
    <property type="entry name" value="P-loop_NTPase"/>
</dbReference>
<evidence type="ECO:0000259" key="4">
    <source>
        <dbReference type="PROSITE" id="PS50067"/>
    </source>
</evidence>
<dbReference type="Proteomes" id="UP001189429">
    <property type="component" value="Unassembled WGS sequence"/>
</dbReference>
<dbReference type="SUPFAM" id="SSF52540">
    <property type="entry name" value="P-loop containing nucleoside triphosphate hydrolases"/>
    <property type="match status" value="1"/>
</dbReference>
<reference evidence="5" key="1">
    <citation type="submission" date="2023-10" db="EMBL/GenBank/DDBJ databases">
        <authorList>
            <person name="Chen Y."/>
            <person name="Shah S."/>
            <person name="Dougan E. K."/>
            <person name="Thang M."/>
            <person name="Chan C."/>
        </authorList>
    </citation>
    <scope>NUCLEOTIDE SEQUENCE [LARGE SCALE GENOMIC DNA]</scope>
</reference>
<dbReference type="InterPro" id="IPR019821">
    <property type="entry name" value="Kinesin_motor_CS"/>
</dbReference>
<evidence type="ECO:0000313" key="5">
    <source>
        <dbReference type="EMBL" id="CAK0819380.1"/>
    </source>
</evidence>
<comment type="caution">
    <text evidence="5">The sequence shown here is derived from an EMBL/GenBank/DDBJ whole genome shotgun (WGS) entry which is preliminary data.</text>
</comment>
<evidence type="ECO:0000256" key="3">
    <source>
        <dbReference type="PROSITE-ProRule" id="PRU00283"/>
    </source>
</evidence>
<dbReference type="Pfam" id="PF00225">
    <property type="entry name" value="Kinesin"/>
    <property type="match status" value="1"/>
</dbReference>
<proteinExistence type="inferred from homology"/>
<feature type="domain" description="Kinesin motor" evidence="4">
    <location>
        <begin position="1"/>
        <end position="171"/>
    </location>
</feature>
<feature type="non-terminal residue" evidence="5">
    <location>
        <position position="1"/>
    </location>
</feature>
<sequence>RPCGGSPPDSCSSVDDLLHPDYLDGKGWSLNVVEGGGVQGLTWLRCSRPDQLLAAFAFARTNLVYAETKLNKASSRSHAVFQVRVRRQDRARAGPGGLINRHAEYTCSRLNVVDLAGSERVKKSGAEGVQLREATMINKSLLSLGNVVSALAAKKAHVPLRDRTSFVQLPI</sequence>
<dbReference type="PRINTS" id="PR00380">
    <property type="entry name" value="KINESINHEAVY"/>
</dbReference>
<dbReference type="PANTHER" id="PTHR47969:SF29">
    <property type="entry name" value="KINESIN-LIKE PROTEIN"/>
    <property type="match status" value="1"/>
</dbReference>
<keyword evidence="6" id="KW-1185">Reference proteome</keyword>
<keyword evidence="1" id="KW-0547">Nucleotide-binding</keyword>
<dbReference type="InterPro" id="IPR001752">
    <property type="entry name" value="Kinesin_motor_dom"/>
</dbReference>
<comment type="caution">
    <text evidence="3">Lacks conserved residue(s) required for the propagation of feature annotation.</text>
</comment>
<accession>A0ABN9RNJ0</accession>
<dbReference type="InterPro" id="IPR027640">
    <property type="entry name" value="Kinesin-like_fam"/>
</dbReference>
<organism evidence="5 6">
    <name type="scientific">Prorocentrum cordatum</name>
    <dbReference type="NCBI Taxonomy" id="2364126"/>
    <lineage>
        <taxon>Eukaryota</taxon>
        <taxon>Sar</taxon>
        <taxon>Alveolata</taxon>
        <taxon>Dinophyceae</taxon>
        <taxon>Prorocentrales</taxon>
        <taxon>Prorocentraceae</taxon>
        <taxon>Prorocentrum</taxon>
    </lineage>
</organism>
<name>A0ABN9RNJ0_9DINO</name>
<evidence type="ECO:0000313" key="6">
    <source>
        <dbReference type="Proteomes" id="UP001189429"/>
    </source>
</evidence>
<dbReference type="InterPro" id="IPR036961">
    <property type="entry name" value="Kinesin_motor_dom_sf"/>
</dbReference>
<dbReference type="PROSITE" id="PS50067">
    <property type="entry name" value="KINESIN_MOTOR_2"/>
    <property type="match status" value="1"/>
</dbReference>
<dbReference type="Gene3D" id="3.40.850.10">
    <property type="entry name" value="Kinesin motor domain"/>
    <property type="match status" value="1"/>
</dbReference>
<comment type="similarity">
    <text evidence="3">Belongs to the TRAFAC class myosin-kinesin ATPase superfamily. Kinesin family.</text>
</comment>
<keyword evidence="2" id="KW-0067">ATP-binding</keyword>
<evidence type="ECO:0000256" key="1">
    <source>
        <dbReference type="ARBA" id="ARBA00022741"/>
    </source>
</evidence>
<gene>
    <name evidence="5" type="ORF">PCOR1329_LOCUS21378</name>
</gene>
<dbReference type="PANTHER" id="PTHR47969">
    <property type="entry name" value="CHROMOSOME-ASSOCIATED KINESIN KIF4A-RELATED"/>
    <property type="match status" value="1"/>
</dbReference>
<protein>
    <recommendedName>
        <fullName evidence="4">Kinesin motor domain-containing protein</fullName>
    </recommendedName>
</protein>
<evidence type="ECO:0000256" key="2">
    <source>
        <dbReference type="ARBA" id="ARBA00022840"/>
    </source>
</evidence>
<dbReference type="PROSITE" id="PS00411">
    <property type="entry name" value="KINESIN_MOTOR_1"/>
    <property type="match status" value="1"/>
</dbReference>